<dbReference type="Proteomes" id="UP000050761">
    <property type="component" value="Unassembled WGS sequence"/>
</dbReference>
<proteinExistence type="predicted"/>
<dbReference type="OrthoDB" id="5808382at2759"/>
<evidence type="ECO:0000313" key="2">
    <source>
        <dbReference type="Proteomes" id="UP000050761"/>
    </source>
</evidence>
<reference evidence="1 2" key="1">
    <citation type="submission" date="2018-11" db="EMBL/GenBank/DDBJ databases">
        <authorList>
            <consortium name="Pathogen Informatics"/>
        </authorList>
    </citation>
    <scope>NUCLEOTIDE SEQUENCE [LARGE SCALE GENOMIC DNA]</scope>
</reference>
<sequence length="255" mass="29372">MTDTFCCGRKVVHIQAVGDEELEEYIEVDGVVCDNDVEGDVVVHSNEVVVSSEMQDAETYYADNGTTATEEFNMNLPDLLSRHIVFTNGSKLFFCFSKRCRKQLAFEGYLYNIDGYVIRDLFEHSRFDLDIVRVKRQDVPTFFFQIRLRIAVYDLRLMAEFTDLPLETLYRAYLSDEHKDLTHLFPPLDILRDNLEDHRANLVGFYVALFYGIETFLCYSLSTTTCFSLSKSEWSYCSLSGMVLVADVLTSHLAI</sequence>
<organism evidence="2 3">
    <name type="scientific">Heligmosomoides polygyrus</name>
    <name type="common">Parasitic roundworm</name>
    <dbReference type="NCBI Taxonomy" id="6339"/>
    <lineage>
        <taxon>Eukaryota</taxon>
        <taxon>Metazoa</taxon>
        <taxon>Ecdysozoa</taxon>
        <taxon>Nematoda</taxon>
        <taxon>Chromadorea</taxon>
        <taxon>Rhabditida</taxon>
        <taxon>Rhabditina</taxon>
        <taxon>Rhabditomorpha</taxon>
        <taxon>Strongyloidea</taxon>
        <taxon>Heligmosomidae</taxon>
        <taxon>Heligmosomoides</taxon>
    </lineage>
</organism>
<dbReference type="EMBL" id="UZAH01008709">
    <property type="protein sequence ID" value="VDO34637.1"/>
    <property type="molecule type" value="Genomic_DNA"/>
</dbReference>
<accession>A0A183FB72</accession>
<gene>
    <name evidence="1" type="ORF">HPBE_LOCUS3415</name>
</gene>
<evidence type="ECO:0000313" key="1">
    <source>
        <dbReference type="EMBL" id="VDO34637.1"/>
    </source>
</evidence>
<accession>A0A3P7VHP9</accession>
<dbReference type="AlphaFoldDB" id="A0A183FB72"/>
<protein>
    <submittedName>
        <fullName evidence="3">BTB domain-containing protein</fullName>
    </submittedName>
</protein>
<evidence type="ECO:0000313" key="3">
    <source>
        <dbReference type="WBParaSite" id="HPBE_0000341401-mRNA-1"/>
    </source>
</evidence>
<dbReference type="WBParaSite" id="HPBE_0000341401-mRNA-1">
    <property type="protein sequence ID" value="HPBE_0000341401-mRNA-1"/>
    <property type="gene ID" value="HPBE_0000341401"/>
</dbReference>
<reference evidence="3" key="2">
    <citation type="submission" date="2019-09" db="UniProtKB">
        <authorList>
            <consortium name="WormBaseParasite"/>
        </authorList>
    </citation>
    <scope>IDENTIFICATION</scope>
</reference>
<name>A0A183FB72_HELPZ</name>
<keyword evidence="2" id="KW-1185">Reference proteome</keyword>